<sequence length="159" mass="17911">MVAVVLGDGRHLERPPSRPNYSSSRRRSSDWKAGERDGIVENKITAKMKRNTTIVVSAQRSVDIAALNDDGGRMRLPPPVESSAANISQEALWSREIYLRMLTSIAQVLSLILLENLMHVKDAQIRRFVPLPLKDPTLVLSSFILRYYIFDQLTVPLSP</sequence>
<keyword evidence="3" id="KW-1185">Reference proteome</keyword>
<organism evidence="2 3">
    <name type="scientific">Vicia faba</name>
    <name type="common">Broad bean</name>
    <name type="synonym">Faba vulgaris</name>
    <dbReference type="NCBI Taxonomy" id="3906"/>
    <lineage>
        <taxon>Eukaryota</taxon>
        <taxon>Viridiplantae</taxon>
        <taxon>Streptophyta</taxon>
        <taxon>Embryophyta</taxon>
        <taxon>Tracheophyta</taxon>
        <taxon>Spermatophyta</taxon>
        <taxon>Magnoliopsida</taxon>
        <taxon>eudicotyledons</taxon>
        <taxon>Gunneridae</taxon>
        <taxon>Pentapetalae</taxon>
        <taxon>rosids</taxon>
        <taxon>fabids</taxon>
        <taxon>Fabales</taxon>
        <taxon>Fabaceae</taxon>
        <taxon>Papilionoideae</taxon>
        <taxon>50 kb inversion clade</taxon>
        <taxon>NPAAA clade</taxon>
        <taxon>Hologalegina</taxon>
        <taxon>IRL clade</taxon>
        <taxon>Fabeae</taxon>
        <taxon>Vicia</taxon>
    </lineage>
</organism>
<protein>
    <submittedName>
        <fullName evidence="2">Uncharacterized protein</fullName>
    </submittedName>
</protein>
<dbReference type="EMBL" id="OX451738">
    <property type="protein sequence ID" value="CAI8606105.1"/>
    <property type="molecule type" value="Genomic_DNA"/>
</dbReference>
<accession>A0AAV1AAS5</accession>
<gene>
    <name evidence="2" type="ORF">VFH_III214040</name>
</gene>
<evidence type="ECO:0000313" key="3">
    <source>
        <dbReference type="Proteomes" id="UP001157006"/>
    </source>
</evidence>
<dbReference type="Proteomes" id="UP001157006">
    <property type="component" value="Chromosome 3"/>
</dbReference>
<dbReference type="AlphaFoldDB" id="A0AAV1AAS5"/>
<reference evidence="2 3" key="1">
    <citation type="submission" date="2023-01" db="EMBL/GenBank/DDBJ databases">
        <authorList>
            <person name="Kreplak J."/>
        </authorList>
    </citation>
    <scope>NUCLEOTIDE SEQUENCE [LARGE SCALE GENOMIC DNA]</scope>
</reference>
<evidence type="ECO:0000313" key="2">
    <source>
        <dbReference type="EMBL" id="CAI8606105.1"/>
    </source>
</evidence>
<name>A0AAV1AAS5_VICFA</name>
<proteinExistence type="predicted"/>
<feature type="region of interest" description="Disordered" evidence="1">
    <location>
        <begin position="1"/>
        <end position="32"/>
    </location>
</feature>
<evidence type="ECO:0000256" key="1">
    <source>
        <dbReference type="SAM" id="MobiDB-lite"/>
    </source>
</evidence>